<evidence type="ECO:0000313" key="1">
    <source>
        <dbReference type="EMBL" id="KIL69307.1"/>
    </source>
</evidence>
<name>A0A0C2X4W0_AMAMK</name>
<proteinExistence type="predicted"/>
<dbReference type="AlphaFoldDB" id="A0A0C2X4W0"/>
<dbReference type="OrthoDB" id="2864141at2759"/>
<sequence>MVAVTRPSPRFSMSLVEPVAPAQSRVSQSSNTGIRRLERRIVLAWKMLTQATSGSRRSSRVPNDFVLVTSRRRSILPPPARHRYAQSA</sequence>
<evidence type="ECO:0000313" key="2">
    <source>
        <dbReference type="Proteomes" id="UP000054549"/>
    </source>
</evidence>
<dbReference type="InParanoid" id="A0A0C2X4W0"/>
<dbReference type="EMBL" id="KN818226">
    <property type="protein sequence ID" value="KIL69307.1"/>
    <property type="molecule type" value="Genomic_DNA"/>
</dbReference>
<keyword evidence="2" id="KW-1185">Reference proteome</keyword>
<reference evidence="1 2" key="1">
    <citation type="submission" date="2014-04" db="EMBL/GenBank/DDBJ databases">
        <title>Evolutionary Origins and Diversification of the Mycorrhizal Mutualists.</title>
        <authorList>
            <consortium name="DOE Joint Genome Institute"/>
            <consortium name="Mycorrhizal Genomics Consortium"/>
            <person name="Kohler A."/>
            <person name="Kuo A."/>
            <person name="Nagy L.G."/>
            <person name="Floudas D."/>
            <person name="Copeland A."/>
            <person name="Barry K.W."/>
            <person name="Cichocki N."/>
            <person name="Veneault-Fourrey C."/>
            <person name="LaButti K."/>
            <person name="Lindquist E.A."/>
            <person name="Lipzen A."/>
            <person name="Lundell T."/>
            <person name="Morin E."/>
            <person name="Murat C."/>
            <person name="Riley R."/>
            <person name="Ohm R."/>
            <person name="Sun H."/>
            <person name="Tunlid A."/>
            <person name="Henrissat B."/>
            <person name="Grigoriev I.V."/>
            <person name="Hibbett D.S."/>
            <person name="Martin F."/>
        </authorList>
    </citation>
    <scope>NUCLEOTIDE SEQUENCE [LARGE SCALE GENOMIC DNA]</scope>
    <source>
        <strain evidence="1 2">Koide BX008</strain>
    </source>
</reference>
<protein>
    <submittedName>
        <fullName evidence="1">Uncharacterized protein</fullName>
    </submittedName>
</protein>
<dbReference type="HOGENOM" id="CLU_2468579_0_0_1"/>
<dbReference type="Proteomes" id="UP000054549">
    <property type="component" value="Unassembled WGS sequence"/>
</dbReference>
<organism evidence="1 2">
    <name type="scientific">Amanita muscaria (strain Koide BX008)</name>
    <dbReference type="NCBI Taxonomy" id="946122"/>
    <lineage>
        <taxon>Eukaryota</taxon>
        <taxon>Fungi</taxon>
        <taxon>Dikarya</taxon>
        <taxon>Basidiomycota</taxon>
        <taxon>Agaricomycotina</taxon>
        <taxon>Agaricomycetes</taxon>
        <taxon>Agaricomycetidae</taxon>
        <taxon>Agaricales</taxon>
        <taxon>Pluteineae</taxon>
        <taxon>Amanitaceae</taxon>
        <taxon>Amanita</taxon>
    </lineage>
</organism>
<accession>A0A0C2X4W0</accession>
<gene>
    <name evidence="1" type="ORF">M378DRAFT_157561</name>
</gene>